<proteinExistence type="predicted"/>
<dbReference type="NCBIfam" id="TIGR01571">
    <property type="entry name" value="A_thal_Cys_rich"/>
    <property type="match status" value="1"/>
</dbReference>
<accession>A0ABD3IPV0</accession>
<dbReference type="Proteomes" id="UP001634007">
    <property type="component" value="Unassembled WGS sequence"/>
</dbReference>
<dbReference type="InterPro" id="IPR006461">
    <property type="entry name" value="PLAC_motif_containing"/>
</dbReference>
<evidence type="ECO:0000313" key="1">
    <source>
        <dbReference type="EMBL" id="KAL3716255.1"/>
    </source>
</evidence>
<dbReference type="Pfam" id="PF04749">
    <property type="entry name" value="PLAC8"/>
    <property type="match status" value="1"/>
</dbReference>
<protein>
    <submittedName>
        <fullName evidence="1">Uncharacterized protein</fullName>
    </submittedName>
</protein>
<gene>
    <name evidence="1" type="ORF">ACJRO7_007938</name>
</gene>
<dbReference type="PANTHER" id="PTHR15907">
    <property type="entry name" value="DUF614 FAMILY PROTEIN-RELATED"/>
    <property type="match status" value="1"/>
</dbReference>
<reference evidence="1 2" key="1">
    <citation type="submission" date="2024-11" db="EMBL/GenBank/DDBJ databases">
        <title>Chromosome-level genome assembly of Eucalyptus globulus Labill. provides insights into its genome evolution.</title>
        <authorList>
            <person name="Li X."/>
        </authorList>
    </citation>
    <scope>NUCLEOTIDE SEQUENCE [LARGE SCALE GENOMIC DNA]</scope>
    <source>
        <strain evidence="1">CL2024</strain>
        <tissue evidence="1">Fresh tender leaves</tissue>
    </source>
</reference>
<dbReference type="EMBL" id="JBJKBG010000011">
    <property type="protein sequence ID" value="KAL3716255.1"/>
    <property type="molecule type" value="Genomic_DNA"/>
</dbReference>
<dbReference type="AlphaFoldDB" id="A0ABD3IPV0"/>
<comment type="caution">
    <text evidence="1">The sequence shown here is derived from an EMBL/GenBank/DDBJ whole genome shotgun (WGS) entry which is preliminary data.</text>
</comment>
<organism evidence="1 2">
    <name type="scientific">Eucalyptus globulus</name>
    <name type="common">Tasmanian blue gum</name>
    <dbReference type="NCBI Taxonomy" id="34317"/>
    <lineage>
        <taxon>Eukaryota</taxon>
        <taxon>Viridiplantae</taxon>
        <taxon>Streptophyta</taxon>
        <taxon>Embryophyta</taxon>
        <taxon>Tracheophyta</taxon>
        <taxon>Spermatophyta</taxon>
        <taxon>Magnoliopsida</taxon>
        <taxon>eudicotyledons</taxon>
        <taxon>Gunneridae</taxon>
        <taxon>Pentapetalae</taxon>
        <taxon>rosids</taxon>
        <taxon>malvids</taxon>
        <taxon>Myrtales</taxon>
        <taxon>Myrtaceae</taxon>
        <taxon>Myrtoideae</taxon>
        <taxon>Eucalypteae</taxon>
        <taxon>Eucalyptus</taxon>
    </lineage>
</organism>
<sequence>MDEDAGGVQADAGVVGGVQAAAAVVQAAAGGVQATPATAHVSHAVPPRVDAGAPGHNVPNANVGKWTTSLCDCFGDIPSCFITSVSPCITFGQNAEIIDRGNITCMRAAALCCLVCNLCICSFCYTCTYRTKLRGLYSICGNQCRDCFAHLLCQPCALCQEYRELKNRGFDPLLVRWAANAEQMSWIVGVTVPPSIPGGMVR</sequence>
<evidence type="ECO:0000313" key="2">
    <source>
        <dbReference type="Proteomes" id="UP001634007"/>
    </source>
</evidence>
<keyword evidence="2" id="KW-1185">Reference proteome</keyword>
<name>A0ABD3IPV0_EUCGL</name>